<proteinExistence type="predicted"/>
<dbReference type="Pfam" id="PF20127">
    <property type="entry name" value="DUF6517"/>
    <property type="match status" value="1"/>
</dbReference>
<name>A0A3M0DB52_9EURY</name>
<reference evidence="2 3" key="1">
    <citation type="journal article" date="2015" name="Stand. Genomic Sci.">
        <title>Genomic Encyclopedia of Bacterial and Archaeal Type Strains, Phase III: the genomes of soil and plant-associated and newly described type strains.</title>
        <authorList>
            <person name="Whitman W.B."/>
            <person name="Woyke T."/>
            <person name="Klenk H.P."/>
            <person name="Zhou Y."/>
            <person name="Lilburn T.G."/>
            <person name="Beck B.J."/>
            <person name="De Vos P."/>
            <person name="Vandamme P."/>
            <person name="Eisen J.A."/>
            <person name="Garrity G."/>
            <person name="Hugenholtz P."/>
            <person name="Kyrpides N.C."/>
        </authorList>
    </citation>
    <scope>NUCLEOTIDE SEQUENCE [LARGE SCALE GENOMIC DNA]</scope>
    <source>
        <strain evidence="2 3">CGMCC 1.10124</strain>
    </source>
</reference>
<dbReference type="Proteomes" id="UP000282007">
    <property type="component" value="Chromosome"/>
</dbReference>
<keyword evidence="4" id="KW-1185">Reference proteome</keyword>
<dbReference type="PROSITE" id="PS51257">
    <property type="entry name" value="PROKAR_LIPOPROTEIN"/>
    <property type="match status" value="1"/>
</dbReference>
<organism evidence="2 3">
    <name type="scientific">Haloplanus aerogenes</name>
    <dbReference type="NCBI Taxonomy" id="660522"/>
    <lineage>
        <taxon>Archaea</taxon>
        <taxon>Methanobacteriati</taxon>
        <taxon>Methanobacteriota</taxon>
        <taxon>Stenosarchaea group</taxon>
        <taxon>Halobacteria</taxon>
        <taxon>Halobacteriales</taxon>
        <taxon>Haloferacaceae</taxon>
        <taxon>Haloplanus</taxon>
    </lineage>
</organism>
<dbReference type="OrthoDB" id="205286at2157"/>
<gene>
    <name evidence="2" type="ORF">ATH50_2596</name>
    <name evidence="1" type="ORF">DU502_00635</name>
</gene>
<reference evidence="1 4" key="2">
    <citation type="submission" date="2018-07" db="EMBL/GenBank/DDBJ databases">
        <title>Genome sequences of Haloplanus aerogenes JCM 16430T.</title>
        <authorList>
            <person name="Kim Y.B."/>
            <person name="Roh S.W."/>
        </authorList>
    </citation>
    <scope>NUCLEOTIDE SEQUENCE [LARGE SCALE GENOMIC DNA]</scope>
    <source>
        <strain evidence="1 4">JCM 16430</strain>
    </source>
</reference>
<dbReference type="EMBL" id="CP034145">
    <property type="protein sequence ID" value="AZH23970.1"/>
    <property type="molecule type" value="Genomic_DNA"/>
</dbReference>
<evidence type="ECO:0000313" key="4">
    <source>
        <dbReference type="Proteomes" id="UP000282007"/>
    </source>
</evidence>
<dbReference type="Proteomes" id="UP000277326">
    <property type="component" value="Unassembled WGS sequence"/>
</dbReference>
<sequence length="223" mass="23371">MPRLAVTLGVLVLVLAAGCAGGGDGTPTDDPPLRATATPATLDPATLDATGYTERHADTPPLNTTITARIEGDVTLQTTRDVRATTARRVYGRATPDGSVVVGLYAVPAVQPFENADLRKNPATGLSTADVLTRAQTVYDVRDLSQTGQRSVTLLGTDATLTQYEGMATANGTDRPVTAAVVTVAHGDDYVTAAVVTPRGRDAPLVRLVEAVRHEKTESPRRD</sequence>
<evidence type="ECO:0000313" key="2">
    <source>
        <dbReference type="EMBL" id="RMB13263.1"/>
    </source>
</evidence>
<dbReference type="RefSeq" id="WP_124896984.1">
    <property type="nucleotide sequence ID" value="NZ_CP034145.1"/>
</dbReference>
<dbReference type="AlphaFoldDB" id="A0A3M0DB52"/>
<protein>
    <submittedName>
        <fullName evidence="2">Uncharacterized protein</fullName>
    </submittedName>
</protein>
<accession>A0A3M0DB52</accession>
<dbReference type="GeneID" id="38469747"/>
<dbReference type="KEGG" id="haer:DU502_00635"/>
<evidence type="ECO:0000313" key="1">
    <source>
        <dbReference type="EMBL" id="AZH23970.1"/>
    </source>
</evidence>
<dbReference type="EMBL" id="REFS01000005">
    <property type="protein sequence ID" value="RMB13263.1"/>
    <property type="molecule type" value="Genomic_DNA"/>
</dbReference>
<dbReference type="InterPro" id="IPR045396">
    <property type="entry name" value="DUF6517"/>
</dbReference>
<reference evidence="2" key="3">
    <citation type="submission" date="2018-10" db="EMBL/GenBank/DDBJ databases">
        <authorList>
            <person name="Whitman W."/>
            <person name="Huntemann M."/>
            <person name="Clum A."/>
            <person name="Pillay M."/>
            <person name="Palaniappan K."/>
            <person name="Varghese N."/>
            <person name="Mikhailova N."/>
            <person name="Stamatis D."/>
            <person name="Reddy T."/>
            <person name="Daum C."/>
            <person name="Shapiro N."/>
            <person name="Ivanova N."/>
            <person name="Kyrpides N."/>
            <person name="Woyke T."/>
        </authorList>
    </citation>
    <scope>NUCLEOTIDE SEQUENCE</scope>
    <source>
        <strain evidence="2">CGMCC 1.10124</strain>
    </source>
</reference>
<evidence type="ECO:0000313" key="3">
    <source>
        <dbReference type="Proteomes" id="UP000277326"/>
    </source>
</evidence>